<dbReference type="Proteomes" id="UP000561459">
    <property type="component" value="Unassembled WGS sequence"/>
</dbReference>
<gene>
    <name evidence="1" type="ORF">GGR39_001689</name>
</gene>
<accession>A0A7W6BY08</accession>
<name>A0A7W6BY08_9SPHN</name>
<evidence type="ECO:0000313" key="1">
    <source>
        <dbReference type="EMBL" id="MBB3940039.1"/>
    </source>
</evidence>
<organism evidence="1 2">
    <name type="scientific">Novosphingobium fluoreni</name>
    <dbReference type="NCBI Taxonomy" id="1391222"/>
    <lineage>
        <taxon>Bacteria</taxon>
        <taxon>Pseudomonadati</taxon>
        <taxon>Pseudomonadota</taxon>
        <taxon>Alphaproteobacteria</taxon>
        <taxon>Sphingomonadales</taxon>
        <taxon>Sphingomonadaceae</taxon>
        <taxon>Novosphingobium</taxon>
    </lineage>
</organism>
<sequence length="149" mass="15017">MAAALVPKVEARVDPAVDRAVVAVVKALAVDQGGMLVAPDVIVAARRRPSGAAPSAVVLSEERNAEAQTGMDHAAAPVVRPMIVPVAGLIAVLSGPIAMGRDGAAAQSAGRNFGETLMAERQGLTHGAAARGPTALDVSPCRKTGARAW</sequence>
<proteinExistence type="predicted"/>
<keyword evidence="2" id="KW-1185">Reference proteome</keyword>
<dbReference type="RefSeq" id="WP_246388582.1">
    <property type="nucleotide sequence ID" value="NZ_JACIDY010000003.1"/>
</dbReference>
<dbReference type="AlphaFoldDB" id="A0A7W6BY08"/>
<dbReference type="EMBL" id="JACIDY010000003">
    <property type="protein sequence ID" value="MBB3940039.1"/>
    <property type="molecule type" value="Genomic_DNA"/>
</dbReference>
<comment type="caution">
    <text evidence="1">The sequence shown here is derived from an EMBL/GenBank/DDBJ whole genome shotgun (WGS) entry which is preliminary data.</text>
</comment>
<reference evidence="1 2" key="1">
    <citation type="submission" date="2020-08" db="EMBL/GenBank/DDBJ databases">
        <title>Genomic Encyclopedia of Type Strains, Phase IV (KMG-IV): sequencing the most valuable type-strain genomes for metagenomic binning, comparative biology and taxonomic classification.</title>
        <authorList>
            <person name="Goeker M."/>
        </authorList>
    </citation>
    <scope>NUCLEOTIDE SEQUENCE [LARGE SCALE GENOMIC DNA]</scope>
    <source>
        <strain evidence="1 2">DSM 27568</strain>
    </source>
</reference>
<evidence type="ECO:0000313" key="2">
    <source>
        <dbReference type="Proteomes" id="UP000561459"/>
    </source>
</evidence>
<protein>
    <submittedName>
        <fullName evidence="1">Uncharacterized protein</fullName>
    </submittedName>
</protein>